<evidence type="ECO:0000256" key="1">
    <source>
        <dbReference type="ARBA" id="ARBA00006739"/>
    </source>
</evidence>
<evidence type="ECO:0000259" key="4">
    <source>
        <dbReference type="Pfam" id="PF00535"/>
    </source>
</evidence>
<gene>
    <name evidence="5" type="ORF">P6P90_08510</name>
</gene>
<comment type="caution">
    <text evidence="5">The sequence shown here is derived from an EMBL/GenBank/DDBJ whole genome shotgun (WGS) entry which is preliminary data.</text>
</comment>
<dbReference type="InterPro" id="IPR001173">
    <property type="entry name" value="Glyco_trans_2-like"/>
</dbReference>
<evidence type="ECO:0000313" key="5">
    <source>
        <dbReference type="EMBL" id="MDG5754015.1"/>
    </source>
</evidence>
<evidence type="ECO:0000313" key="6">
    <source>
        <dbReference type="Proteomes" id="UP001218246"/>
    </source>
</evidence>
<dbReference type="Pfam" id="PF00535">
    <property type="entry name" value="Glycos_transf_2"/>
    <property type="match status" value="1"/>
</dbReference>
<name>A0ABT6H4P5_9BACI</name>
<dbReference type="InterPro" id="IPR029044">
    <property type="entry name" value="Nucleotide-diphossugar_trans"/>
</dbReference>
<dbReference type="Gene3D" id="3.90.550.10">
    <property type="entry name" value="Spore Coat Polysaccharide Biosynthesis Protein SpsA, Chain A"/>
    <property type="match status" value="1"/>
</dbReference>
<keyword evidence="6" id="KW-1185">Reference proteome</keyword>
<proteinExistence type="inferred from homology"/>
<keyword evidence="3 5" id="KW-0808">Transferase</keyword>
<keyword evidence="2 5" id="KW-0328">Glycosyltransferase</keyword>
<accession>A0ABT6H4P5</accession>
<dbReference type="Proteomes" id="UP001218246">
    <property type="component" value="Unassembled WGS sequence"/>
</dbReference>
<reference evidence="5 6" key="1">
    <citation type="submission" date="2023-04" db="EMBL/GenBank/DDBJ databases">
        <title>Ectobacillus antri isolated from activated sludge.</title>
        <authorList>
            <person name="Yan P."/>
            <person name="Liu X."/>
        </authorList>
    </citation>
    <scope>NUCLEOTIDE SEQUENCE [LARGE SCALE GENOMIC DNA]</scope>
    <source>
        <strain evidence="5 6">C18H</strain>
    </source>
</reference>
<dbReference type="PANTHER" id="PTHR43685:SF5">
    <property type="entry name" value="GLYCOSYLTRANSFERASE EPSE-RELATED"/>
    <property type="match status" value="1"/>
</dbReference>
<feature type="domain" description="Glycosyltransferase 2-like" evidence="4">
    <location>
        <begin position="4"/>
        <end position="169"/>
    </location>
</feature>
<dbReference type="PANTHER" id="PTHR43685">
    <property type="entry name" value="GLYCOSYLTRANSFERASE"/>
    <property type="match status" value="1"/>
</dbReference>
<dbReference type="RefSeq" id="WP_278018055.1">
    <property type="nucleotide sequence ID" value="NZ_JARRRY010000003.1"/>
</dbReference>
<protein>
    <submittedName>
        <fullName evidence="5">Glycosyltransferase</fullName>
        <ecNumber evidence="5">2.4.-.-</ecNumber>
    </submittedName>
</protein>
<dbReference type="SUPFAM" id="SSF53448">
    <property type="entry name" value="Nucleotide-diphospho-sugar transferases"/>
    <property type="match status" value="1"/>
</dbReference>
<comment type="similarity">
    <text evidence="1">Belongs to the glycosyltransferase 2 family.</text>
</comment>
<dbReference type="EC" id="2.4.-.-" evidence="5"/>
<sequence length="333" mass="38169">MLVSVVTAVYNGAEYLRECIASILNQTYTDFEYVIVNDGSTDETRGILDAITDKRVKVIHAAVNQGAATSLNIGIEQAQGTWIAIQDADDISRPTKLEEQMKYLEQNPSAIGVSSLIKCIPGRDNVFTDYMKSLEMNYNIQLKRDEISNARFHSCYVCHGTVVYAKEVFNRVGKYNTNYTISYDYDLWVRLFEIMPIEKIPNILYEYRVISSSLTNSQPRRVNQELLCISTHHVERLVYQKIQRKPQFIVMGTQADCDFFKKYVMPAVDIDVHAFLSVHRHVDESQAFKLVKRGKADGVIVIDGSGADYRMQSLERKGLKINENLFKVWEFWG</sequence>
<dbReference type="InterPro" id="IPR050834">
    <property type="entry name" value="Glycosyltransf_2"/>
</dbReference>
<organism evidence="5 6">
    <name type="scientific">Ectobacillus antri</name>
    <dbReference type="NCBI Taxonomy" id="2486280"/>
    <lineage>
        <taxon>Bacteria</taxon>
        <taxon>Bacillati</taxon>
        <taxon>Bacillota</taxon>
        <taxon>Bacilli</taxon>
        <taxon>Bacillales</taxon>
        <taxon>Bacillaceae</taxon>
        <taxon>Ectobacillus</taxon>
    </lineage>
</organism>
<evidence type="ECO:0000256" key="3">
    <source>
        <dbReference type="ARBA" id="ARBA00022679"/>
    </source>
</evidence>
<dbReference type="GO" id="GO:0016757">
    <property type="term" value="F:glycosyltransferase activity"/>
    <property type="evidence" value="ECO:0007669"/>
    <property type="project" value="UniProtKB-KW"/>
</dbReference>
<dbReference type="EMBL" id="JARULN010000005">
    <property type="protein sequence ID" value="MDG5754015.1"/>
    <property type="molecule type" value="Genomic_DNA"/>
</dbReference>
<evidence type="ECO:0000256" key="2">
    <source>
        <dbReference type="ARBA" id="ARBA00022676"/>
    </source>
</evidence>